<dbReference type="EMBL" id="MF766044">
    <property type="protein sequence ID" value="ATI18661.1"/>
    <property type="molecule type" value="Genomic_DNA"/>
</dbReference>
<evidence type="ECO:0000313" key="1">
    <source>
        <dbReference type="EMBL" id="ATI18661.1"/>
    </source>
</evidence>
<name>A0A291LH42_9CAUD</name>
<protein>
    <submittedName>
        <fullName evidence="1">DNA primase</fullName>
    </submittedName>
</protein>
<gene>
    <name evidence="1" type="ORF">SEA_AMETHYST_39</name>
</gene>
<sequence>MAEHEPLTPLSTSQKEMLEEAVATYQAHLTADTAAYLMSRGIGRDEALAFRLGIVADPAPGHEKYRGMLAIPYLGRDGQPLTVRFRCLIEHNHRDYFHGKYNTIKDDIPRMFGVGAVHRAGEEIHVTEGELDAIILNKIGLPAVAIPGANMWFGRHRRMLAGFNRVWTWADPDDAGAELTGKITRALRSAKAVRLRADVTDTYMEHGAEYLLSLVQKKED</sequence>
<evidence type="ECO:0000313" key="2">
    <source>
        <dbReference type="Proteomes" id="UP000228562"/>
    </source>
</evidence>
<keyword evidence="2" id="KW-1185">Reference proteome</keyword>
<reference evidence="1 2" key="1">
    <citation type="submission" date="2017-08" db="EMBL/GenBank/DDBJ databases">
        <authorList>
            <person name="Spangler E.H."/>
            <person name="Amajor V.O."/>
            <person name="Gomez X.D."/>
            <person name="Bhuiyan S."/>
            <person name="Layton S.R."/>
            <person name="Kim T."/>
            <person name="Hughes L.E."/>
            <person name="Garlena R.A."/>
            <person name="Russell D.A."/>
            <person name="Pope W.H."/>
            <person name="Jacobs-Sera D."/>
            <person name="Hendrix R.W."/>
            <person name="Hatfull G.F."/>
        </authorList>
    </citation>
    <scope>NUCLEOTIDE SEQUENCE [LARGE SCALE GENOMIC DNA]</scope>
</reference>
<proteinExistence type="predicted"/>
<dbReference type="Proteomes" id="UP000228562">
    <property type="component" value="Segment"/>
</dbReference>
<organism evidence="1 2">
    <name type="scientific">Streptomyces phage Amethyst</name>
    <dbReference type="NCBI Taxonomy" id="2041205"/>
    <lineage>
        <taxon>Viruses</taxon>
        <taxon>Duplodnaviria</taxon>
        <taxon>Heunggongvirae</taxon>
        <taxon>Uroviricota</taxon>
        <taxon>Caudoviricetes</taxon>
        <taxon>Arquatrovirinae</taxon>
        <taxon>Omarvirus</taxon>
        <taxon>Omarvirus amethyst</taxon>
    </lineage>
</organism>
<dbReference type="InterPro" id="IPR034154">
    <property type="entry name" value="TOPRIM_DnaG/twinkle"/>
</dbReference>
<dbReference type="SUPFAM" id="SSF56731">
    <property type="entry name" value="DNA primase core"/>
    <property type="match status" value="1"/>
</dbReference>
<accession>A0A291LH42</accession>
<dbReference type="Gene3D" id="3.40.1360.10">
    <property type="match status" value="1"/>
</dbReference>
<dbReference type="CDD" id="cd01029">
    <property type="entry name" value="TOPRIM_primases"/>
    <property type="match status" value="1"/>
</dbReference>